<accession>A0A3S1BW13</accession>
<comment type="caution">
    <text evidence="2">The sequence shown here is derived from an EMBL/GenBank/DDBJ whole genome shotgun (WGS) entry which is preliminary data.</text>
</comment>
<evidence type="ECO:0000313" key="3">
    <source>
        <dbReference type="Proteomes" id="UP000276103"/>
    </source>
</evidence>
<feature type="region of interest" description="Disordered" evidence="1">
    <location>
        <begin position="245"/>
        <end position="348"/>
    </location>
</feature>
<dbReference type="OrthoDB" id="425813at2"/>
<dbReference type="EMBL" id="RSCM01000024">
    <property type="protein sequence ID" value="RUS92709.1"/>
    <property type="molecule type" value="Genomic_DNA"/>
</dbReference>
<dbReference type="Proteomes" id="UP000276103">
    <property type="component" value="Unassembled WGS sequence"/>
</dbReference>
<feature type="region of interest" description="Disordered" evidence="1">
    <location>
        <begin position="97"/>
        <end position="121"/>
    </location>
</feature>
<dbReference type="RefSeq" id="WP_127056623.1">
    <property type="nucleotide sequence ID" value="NZ_RSCM01000024.1"/>
</dbReference>
<evidence type="ECO:0008006" key="4">
    <source>
        <dbReference type="Google" id="ProtNLM"/>
    </source>
</evidence>
<feature type="compositionally biased region" description="Polar residues" evidence="1">
    <location>
        <begin position="313"/>
        <end position="326"/>
    </location>
</feature>
<dbReference type="AlphaFoldDB" id="A0A3S1BW13"/>
<reference evidence="2 3" key="1">
    <citation type="journal article" date="2019" name="Genome Biol. Evol.">
        <title>Day and night: Metabolic profiles and evolutionary relationships of six axenic non-marine cyanobacteria.</title>
        <authorList>
            <person name="Will S.E."/>
            <person name="Henke P."/>
            <person name="Boedeker C."/>
            <person name="Huang S."/>
            <person name="Brinkmann H."/>
            <person name="Rohde M."/>
            <person name="Jarek M."/>
            <person name="Friedl T."/>
            <person name="Seufert S."/>
            <person name="Schumacher M."/>
            <person name="Overmann J."/>
            <person name="Neumann-Schaal M."/>
            <person name="Petersen J."/>
        </authorList>
    </citation>
    <scope>NUCLEOTIDE SEQUENCE [LARGE SCALE GENOMIC DNA]</scope>
    <source>
        <strain evidence="2 3">SAG 1403-4b</strain>
    </source>
</reference>
<protein>
    <recommendedName>
        <fullName evidence="4">DUF4335 domain-containing protein</fullName>
    </recommendedName>
</protein>
<feature type="compositionally biased region" description="Polar residues" evidence="1">
    <location>
        <begin position="334"/>
        <end position="348"/>
    </location>
</feature>
<name>A0A3S1BW13_ANAVA</name>
<keyword evidence="3" id="KW-1185">Reference proteome</keyword>
<gene>
    <name evidence="2" type="ORF">DSM107003_48320</name>
</gene>
<feature type="region of interest" description="Disordered" evidence="1">
    <location>
        <begin position="361"/>
        <end position="417"/>
    </location>
</feature>
<proteinExistence type="predicted"/>
<evidence type="ECO:0000313" key="2">
    <source>
        <dbReference type="EMBL" id="RUS92709.1"/>
    </source>
</evidence>
<evidence type="ECO:0000256" key="1">
    <source>
        <dbReference type="SAM" id="MobiDB-lite"/>
    </source>
</evidence>
<dbReference type="InterPro" id="IPR025569">
    <property type="entry name" value="DUF4335"/>
</dbReference>
<dbReference type="Pfam" id="PF14233">
    <property type="entry name" value="DUF4335"/>
    <property type="match status" value="1"/>
</dbReference>
<feature type="compositionally biased region" description="Polar residues" evidence="1">
    <location>
        <begin position="295"/>
        <end position="305"/>
    </location>
</feature>
<organism evidence="2 3">
    <name type="scientific">Trichormus variabilis SAG 1403-4b</name>
    <dbReference type="NCBI Taxonomy" id="447716"/>
    <lineage>
        <taxon>Bacteria</taxon>
        <taxon>Bacillati</taxon>
        <taxon>Cyanobacteriota</taxon>
        <taxon>Cyanophyceae</taxon>
        <taxon>Nostocales</taxon>
        <taxon>Nostocaceae</taxon>
        <taxon>Trichormus</taxon>
    </lineage>
</organism>
<sequence>MSRLNSVIRRYTPPTCTLEIWAESSPLSRWMGQTVLKQIRFELHFDDPGLPDDRKVPIQGDRDQLEVLCNVVTTYVQQLLQKSADSFCLSFLEPQHSNTTPDEPQLNDVPPTPSSPKTVNSSSMGILEATIYLESSGNLTHKLFLGSLANSTSGPVIQLTLLQLFDLATALDEYSADVIALPNLNSESSVPSFVWPAWTPVAAMMVLALGLTPLTWQYANSTRQTQEQTAKTTTSDAEVAIAPSPSINLTTPQPELAPLGNLPSPPPSSTSLQIPNPDSIPPLPNSIADPAPLSFPNSTIPSTAKTLPKNGLTREQTTKPALSANLQIPLPKTPYSQPNFSTGGINQSGITLPTREILPTRNSSSISTIPQSLTSIPNDSQSQTYPQISSPQITSPLDSQQLDRGINSPDTAPSVTSDTDVVAKLRNVAKTPLPTEGTSNTTLFDIPQVAEAREFLQKTWQPPSGFSQTLEYSLMLGIDGSIERILPLNRAAREYVNTTGIPEIGKAFVSTNKSGQNVRLRVVLSPDGKVQTFPETP</sequence>